<name>A0ABS1VB38_9PROT</name>
<dbReference type="Pfam" id="PF04383">
    <property type="entry name" value="KilA-N"/>
    <property type="match status" value="1"/>
</dbReference>
<dbReference type="EMBL" id="JAEUXJ010000021">
    <property type="protein sequence ID" value="MBL6458897.1"/>
    <property type="molecule type" value="Genomic_DNA"/>
</dbReference>
<gene>
    <name evidence="2" type="ORF">JMJ55_26570</name>
</gene>
<keyword evidence="3" id="KW-1185">Reference proteome</keyword>
<proteinExistence type="predicted"/>
<evidence type="ECO:0000313" key="2">
    <source>
        <dbReference type="EMBL" id="MBL6458897.1"/>
    </source>
</evidence>
<feature type="domain" description="KilA/APSES-type HTH DNA-binding" evidence="1">
    <location>
        <begin position="47"/>
        <end position="80"/>
    </location>
</feature>
<sequence length="241" mass="26951">MALDETGRFRAYADAHATGVDGAEAENAGQDGILVCDSDGLVATWRGRFGGTWAHWQLALSYARYLSPQFHLWCNVVVRAAMEHLDGPEAGEDPLLEHLLQQFRALHRRLDTVDRHAADLMFLLLSSQDLLLGKRRNFSDRSQVIIRAVVATEPFEGLCPCCHQTPVLDAAGQPLAGAEFDHFFHRGLNRPEHGWLICAPCHAELTRGGYLVRFMRMPEFRAFQGAVLEHRRRAKPGGQAE</sequence>
<dbReference type="InterPro" id="IPR018004">
    <property type="entry name" value="KilA/APSES_HTH"/>
</dbReference>
<comment type="caution">
    <text evidence="2">The sequence shown here is derived from an EMBL/GenBank/DDBJ whole genome shotgun (WGS) entry which is preliminary data.</text>
</comment>
<accession>A0ABS1VB38</accession>
<protein>
    <submittedName>
        <fullName evidence="2">KilA-N domain-containing protein</fullName>
    </submittedName>
</protein>
<evidence type="ECO:0000259" key="1">
    <source>
        <dbReference type="Pfam" id="PF04383"/>
    </source>
</evidence>
<reference evidence="2 3" key="1">
    <citation type="submission" date="2021-01" db="EMBL/GenBank/DDBJ databases">
        <title>Belnapia mucosa sp. nov. and Belnapia arida sp. nov., isolated from the Tabernas Desert (Almeria, Spain).</title>
        <authorList>
            <person name="Molina-Menor E."/>
            <person name="Vidal-Verdu A."/>
            <person name="Calonge A."/>
            <person name="Satari L."/>
            <person name="Pereto Magraner J."/>
            <person name="Porcar Miralles M."/>
        </authorList>
    </citation>
    <scope>NUCLEOTIDE SEQUENCE [LARGE SCALE GENOMIC DNA]</scope>
    <source>
        <strain evidence="2 3">T6</strain>
    </source>
</reference>
<evidence type="ECO:0000313" key="3">
    <source>
        <dbReference type="Proteomes" id="UP000606490"/>
    </source>
</evidence>
<organism evidence="2 3">
    <name type="scientific">Belnapia mucosa</name>
    <dbReference type="NCBI Taxonomy" id="2804532"/>
    <lineage>
        <taxon>Bacteria</taxon>
        <taxon>Pseudomonadati</taxon>
        <taxon>Pseudomonadota</taxon>
        <taxon>Alphaproteobacteria</taxon>
        <taxon>Acetobacterales</taxon>
        <taxon>Roseomonadaceae</taxon>
        <taxon>Belnapia</taxon>
    </lineage>
</organism>
<dbReference type="Proteomes" id="UP000606490">
    <property type="component" value="Unassembled WGS sequence"/>
</dbReference>